<evidence type="ECO:0000256" key="1">
    <source>
        <dbReference type="SAM" id="SignalP"/>
    </source>
</evidence>
<dbReference type="Proteomes" id="UP000575083">
    <property type="component" value="Unassembled WGS sequence"/>
</dbReference>
<gene>
    <name evidence="2" type="ORF">HNP48_005802</name>
</gene>
<protein>
    <recommendedName>
        <fullName evidence="4">DUF4189 domain-containing protein</fullName>
    </recommendedName>
</protein>
<evidence type="ECO:0000313" key="2">
    <source>
        <dbReference type="EMBL" id="MBB6563085.1"/>
    </source>
</evidence>
<keyword evidence="3" id="KW-1185">Reference proteome</keyword>
<feature type="signal peptide" evidence="1">
    <location>
        <begin position="1"/>
        <end position="18"/>
    </location>
</feature>
<dbReference type="AlphaFoldDB" id="A0A7X0UCY2"/>
<dbReference type="RefSeq" id="WP_184863733.1">
    <property type="nucleotide sequence ID" value="NZ_JACHLK010000016.1"/>
</dbReference>
<evidence type="ECO:0000313" key="3">
    <source>
        <dbReference type="Proteomes" id="UP000575083"/>
    </source>
</evidence>
<name>A0A7X0UCY2_9BURK</name>
<comment type="caution">
    <text evidence="2">The sequence shown here is derived from an EMBL/GenBank/DDBJ whole genome shotgun (WGS) entry which is preliminary data.</text>
</comment>
<sequence>MKALILALLTAATSAAHAQALEVFESHGNMHYAMVPTDKARDTQYMERAAYKFCQDQNKGSCRVMIWSDSLDKPTGNPFHTRYDENKLAEYMRNYSGIADGIRFNCKLVTTASRCYQQ</sequence>
<organism evidence="2 3">
    <name type="scientific">Acidovorax soli</name>
    <dbReference type="NCBI Taxonomy" id="592050"/>
    <lineage>
        <taxon>Bacteria</taxon>
        <taxon>Pseudomonadati</taxon>
        <taxon>Pseudomonadota</taxon>
        <taxon>Betaproteobacteria</taxon>
        <taxon>Burkholderiales</taxon>
        <taxon>Comamonadaceae</taxon>
        <taxon>Acidovorax</taxon>
    </lineage>
</organism>
<keyword evidence="1" id="KW-0732">Signal</keyword>
<accession>A0A7X0UCY2</accession>
<feature type="chain" id="PRO_5031489861" description="DUF4189 domain-containing protein" evidence="1">
    <location>
        <begin position="19"/>
        <end position="118"/>
    </location>
</feature>
<evidence type="ECO:0008006" key="4">
    <source>
        <dbReference type="Google" id="ProtNLM"/>
    </source>
</evidence>
<proteinExistence type="predicted"/>
<dbReference type="EMBL" id="JACHLK010000016">
    <property type="protein sequence ID" value="MBB6563085.1"/>
    <property type="molecule type" value="Genomic_DNA"/>
</dbReference>
<reference evidence="2 3" key="1">
    <citation type="submission" date="2020-08" db="EMBL/GenBank/DDBJ databases">
        <title>Functional genomics of gut bacteria from endangered species of beetles.</title>
        <authorList>
            <person name="Carlos-Shanley C."/>
        </authorList>
    </citation>
    <scope>NUCLEOTIDE SEQUENCE [LARGE SCALE GENOMIC DNA]</scope>
    <source>
        <strain evidence="2 3">S00198</strain>
    </source>
</reference>